<keyword evidence="4" id="KW-0408">Iron</keyword>
<dbReference type="SFLD" id="SFLDS00029">
    <property type="entry name" value="Radical_SAM"/>
    <property type="match status" value="1"/>
</dbReference>
<dbReference type="EMBL" id="BLXX01000013">
    <property type="protein sequence ID" value="GFO61302.1"/>
    <property type="molecule type" value="Genomic_DNA"/>
</dbReference>
<evidence type="ECO:0000256" key="5">
    <source>
        <dbReference type="ARBA" id="ARBA00023014"/>
    </source>
</evidence>
<evidence type="ECO:0000313" key="9">
    <source>
        <dbReference type="Proteomes" id="UP000556026"/>
    </source>
</evidence>
<keyword evidence="5" id="KW-0411">Iron-sulfur</keyword>
<dbReference type="PANTHER" id="PTHR43409:SF16">
    <property type="entry name" value="SLR0320 PROTEIN"/>
    <property type="match status" value="1"/>
</dbReference>
<dbReference type="InterPro" id="IPR058240">
    <property type="entry name" value="rSAM_sf"/>
</dbReference>
<evidence type="ECO:0000256" key="4">
    <source>
        <dbReference type="ARBA" id="ARBA00023004"/>
    </source>
</evidence>
<dbReference type="AlphaFoldDB" id="A0A6V8MMV3"/>
<comment type="caution">
    <text evidence="8">The sequence shown here is derived from an EMBL/GenBank/DDBJ whole genome shotgun (WGS) entry which is preliminary data.</text>
</comment>
<organism evidence="8 9">
    <name type="scientific">Geomonas silvestris</name>
    <dbReference type="NCBI Taxonomy" id="2740184"/>
    <lineage>
        <taxon>Bacteria</taxon>
        <taxon>Pseudomonadati</taxon>
        <taxon>Thermodesulfobacteriota</taxon>
        <taxon>Desulfuromonadia</taxon>
        <taxon>Geobacterales</taxon>
        <taxon>Geobacteraceae</taxon>
        <taxon>Geomonas</taxon>
    </lineage>
</organism>
<dbReference type="PROSITE" id="PS51332">
    <property type="entry name" value="B12_BINDING"/>
    <property type="match status" value="1"/>
</dbReference>
<dbReference type="SMART" id="SM00729">
    <property type="entry name" value="Elp3"/>
    <property type="match status" value="1"/>
</dbReference>
<name>A0A6V8MMV3_9BACT</name>
<dbReference type="GO" id="GO:0031419">
    <property type="term" value="F:cobalamin binding"/>
    <property type="evidence" value="ECO:0007669"/>
    <property type="project" value="InterPro"/>
</dbReference>
<dbReference type="PROSITE" id="PS51918">
    <property type="entry name" value="RADICAL_SAM"/>
    <property type="match status" value="1"/>
</dbReference>
<dbReference type="SUPFAM" id="SSF52242">
    <property type="entry name" value="Cobalamin (vitamin B12)-binding domain"/>
    <property type="match status" value="1"/>
</dbReference>
<dbReference type="InterPro" id="IPR051198">
    <property type="entry name" value="BchE-like"/>
</dbReference>
<sequence>MKILFATLHAKYVHSSLALPYLAAAVADLEGIESQILELTVNEQPDQLLARLFALDADALFFSCYIWNTELTLKLASDLKKLAPRTRIVLGGPEVSFGSFELMARNPAIDCIVRGEGEESCRELLSAWRDATSLEELAGITYRDGDEVIANPERAALAELDSIPSPFAAGLVDLEKPLTYYETSRGCPFSCAFCLSSVERGVRSFSAERIERDLEILIAAGARTVKLVDRTFNYDARRADRIWRLILEKNSSATFHFEIAAELLTDENLALLAQVPPGQFRFEIGVQSAGEATLAQVERNMSLAKLNERVARLIRETSVTVHLDLVAGLPGEGFPGFLGSLQGLFDLAPDHIQVEPLKVLKGTAMRGIARKEGYAYAEAAPYKILSTPWLDFWEIRRIETVSRLVEQYYNSGRFVASLAVLAEKAPLSQVLAEAAVWFEAQGVAGQLSLAVLFEKLWEFAGERLAGGERERLRDALCFDYCKVGYPGGARPAFLTLQEEPAGAPPRLCKGGKDERVRYYRRSFARDYRNNPWQEGAVVLTFWYRSAPGAGLSVEVIGEDVS</sequence>
<dbReference type="InterPro" id="IPR036724">
    <property type="entry name" value="Cobalamin-bd_sf"/>
</dbReference>
<protein>
    <submittedName>
        <fullName evidence="8">B12-binding domain-containing radical SAM protein</fullName>
    </submittedName>
</protein>
<dbReference type="SFLD" id="SFLDG01123">
    <property type="entry name" value="methyltransferase_(Class_B)"/>
    <property type="match status" value="1"/>
</dbReference>
<dbReference type="InterPro" id="IPR006158">
    <property type="entry name" value="Cobalamin-bd"/>
</dbReference>
<feature type="domain" description="B12-binding" evidence="6">
    <location>
        <begin position="1"/>
        <end position="135"/>
    </location>
</feature>
<dbReference type="Gene3D" id="3.40.50.280">
    <property type="entry name" value="Cobalamin-binding domain"/>
    <property type="match status" value="1"/>
</dbReference>
<reference evidence="9" key="1">
    <citation type="submission" date="2020-06" db="EMBL/GenBank/DDBJ databases">
        <title>Draft genomic sequence of Geomonas sp. Red330.</title>
        <authorList>
            <person name="Itoh H."/>
            <person name="Zhenxing X."/>
            <person name="Ushijima N."/>
            <person name="Masuda Y."/>
            <person name="Shiratori Y."/>
            <person name="Senoo K."/>
        </authorList>
    </citation>
    <scope>NUCLEOTIDE SEQUENCE [LARGE SCALE GENOMIC DNA]</scope>
    <source>
        <strain evidence="9">Red330</strain>
    </source>
</reference>
<dbReference type="CDD" id="cd02068">
    <property type="entry name" value="radical_SAM_B12_BD"/>
    <property type="match status" value="1"/>
</dbReference>
<feature type="domain" description="Radical SAM core" evidence="7">
    <location>
        <begin position="173"/>
        <end position="402"/>
    </location>
</feature>
<dbReference type="RefSeq" id="WP_183356099.1">
    <property type="nucleotide sequence ID" value="NZ_BLXX01000013.1"/>
</dbReference>
<evidence type="ECO:0000256" key="2">
    <source>
        <dbReference type="ARBA" id="ARBA00022691"/>
    </source>
</evidence>
<evidence type="ECO:0000256" key="3">
    <source>
        <dbReference type="ARBA" id="ARBA00022723"/>
    </source>
</evidence>
<dbReference type="Gene3D" id="3.80.30.20">
    <property type="entry name" value="tm_1862 like domain"/>
    <property type="match status" value="1"/>
</dbReference>
<proteinExistence type="predicted"/>
<dbReference type="Proteomes" id="UP000556026">
    <property type="component" value="Unassembled WGS sequence"/>
</dbReference>
<dbReference type="CDD" id="cd01335">
    <property type="entry name" value="Radical_SAM"/>
    <property type="match status" value="1"/>
</dbReference>
<dbReference type="InterPro" id="IPR034466">
    <property type="entry name" value="Methyltransferase_Class_B"/>
</dbReference>
<dbReference type="SUPFAM" id="SSF102114">
    <property type="entry name" value="Radical SAM enzymes"/>
    <property type="match status" value="1"/>
</dbReference>
<keyword evidence="2" id="KW-0949">S-adenosyl-L-methionine</keyword>
<comment type="cofactor">
    <cofactor evidence="1">
        <name>[4Fe-4S] cluster</name>
        <dbReference type="ChEBI" id="CHEBI:49883"/>
    </cofactor>
</comment>
<keyword evidence="3" id="KW-0479">Metal-binding</keyword>
<dbReference type="GO" id="GO:0046872">
    <property type="term" value="F:metal ion binding"/>
    <property type="evidence" value="ECO:0007669"/>
    <property type="project" value="UniProtKB-KW"/>
</dbReference>
<dbReference type="SFLD" id="SFLDG01082">
    <property type="entry name" value="B12-binding_domain_containing"/>
    <property type="match status" value="1"/>
</dbReference>
<dbReference type="GO" id="GO:0051539">
    <property type="term" value="F:4 iron, 4 sulfur cluster binding"/>
    <property type="evidence" value="ECO:0007669"/>
    <property type="project" value="UniProtKB-KW"/>
</dbReference>
<dbReference type="InterPro" id="IPR025288">
    <property type="entry name" value="DUF4080"/>
</dbReference>
<dbReference type="PANTHER" id="PTHR43409">
    <property type="entry name" value="ANAEROBIC MAGNESIUM-PROTOPORPHYRIN IX MONOMETHYL ESTER CYCLASE-RELATED"/>
    <property type="match status" value="1"/>
</dbReference>
<accession>A0A6V8MMV3</accession>
<dbReference type="GO" id="GO:0005829">
    <property type="term" value="C:cytosol"/>
    <property type="evidence" value="ECO:0007669"/>
    <property type="project" value="TreeGrafter"/>
</dbReference>
<evidence type="ECO:0000313" key="8">
    <source>
        <dbReference type="EMBL" id="GFO61302.1"/>
    </source>
</evidence>
<dbReference type="Pfam" id="PF04055">
    <property type="entry name" value="Radical_SAM"/>
    <property type="match status" value="1"/>
</dbReference>
<dbReference type="Pfam" id="PF13311">
    <property type="entry name" value="DUF4080"/>
    <property type="match status" value="1"/>
</dbReference>
<dbReference type="InterPro" id="IPR007197">
    <property type="entry name" value="rSAM"/>
</dbReference>
<dbReference type="InterPro" id="IPR006638">
    <property type="entry name" value="Elp3/MiaA/NifB-like_rSAM"/>
</dbReference>
<evidence type="ECO:0000259" key="7">
    <source>
        <dbReference type="PROSITE" id="PS51918"/>
    </source>
</evidence>
<dbReference type="GO" id="GO:0003824">
    <property type="term" value="F:catalytic activity"/>
    <property type="evidence" value="ECO:0007669"/>
    <property type="project" value="InterPro"/>
</dbReference>
<evidence type="ECO:0000256" key="1">
    <source>
        <dbReference type="ARBA" id="ARBA00001966"/>
    </source>
</evidence>
<keyword evidence="9" id="KW-1185">Reference proteome</keyword>
<gene>
    <name evidence="8" type="ORF">GMST_36270</name>
</gene>
<dbReference type="Pfam" id="PF02310">
    <property type="entry name" value="B12-binding"/>
    <property type="match status" value="1"/>
</dbReference>
<dbReference type="InterPro" id="IPR023404">
    <property type="entry name" value="rSAM_horseshoe"/>
</dbReference>
<evidence type="ECO:0000259" key="6">
    <source>
        <dbReference type="PROSITE" id="PS51332"/>
    </source>
</evidence>